<evidence type="ECO:0000256" key="11">
    <source>
        <dbReference type="ARBA" id="ARBA00036481"/>
    </source>
</evidence>
<comment type="similarity">
    <text evidence="3 12">Belongs to the glycosyltransferase 10 family.</text>
</comment>
<dbReference type="InterPro" id="IPR001503">
    <property type="entry name" value="Glyco_trans_10"/>
</dbReference>
<evidence type="ECO:0000256" key="1">
    <source>
        <dbReference type="ARBA" id="ARBA00004167"/>
    </source>
</evidence>
<keyword evidence="8" id="KW-1133">Transmembrane helix</keyword>
<dbReference type="Proteomes" id="UP000504632">
    <property type="component" value="Chromosome 3"/>
</dbReference>
<keyword evidence="6 12" id="KW-0812">Transmembrane</keyword>
<dbReference type="FunFam" id="3.40.50.11660:FF:000001">
    <property type="entry name" value="alpha-(1,3)-fucosyltransferase 9"/>
    <property type="match status" value="1"/>
</dbReference>
<gene>
    <name evidence="16" type="primary">fut7</name>
</gene>
<dbReference type="PANTHER" id="PTHR11929:SF245">
    <property type="entry name" value="FUCOSYLTRANSFERASE"/>
    <property type="match status" value="1"/>
</dbReference>
<keyword evidence="4 12" id="KW-0328">Glycosyltransferase</keyword>
<dbReference type="InterPro" id="IPR031481">
    <property type="entry name" value="Glyco_tran_10_N"/>
</dbReference>
<evidence type="ECO:0000256" key="9">
    <source>
        <dbReference type="ARBA" id="ARBA00023136"/>
    </source>
</evidence>
<dbReference type="Pfam" id="PF17039">
    <property type="entry name" value="Glyco_tran_10_N"/>
    <property type="match status" value="1"/>
</dbReference>
<keyword evidence="10" id="KW-0325">Glycoprotein</keyword>
<dbReference type="FunCoup" id="A0A6J2UUS5">
    <property type="interactions" value="314"/>
</dbReference>
<evidence type="ECO:0000256" key="10">
    <source>
        <dbReference type="ARBA" id="ARBA00023180"/>
    </source>
</evidence>
<evidence type="ECO:0000259" key="13">
    <source>
        <dbReference type="Pfam" id="PF00852"/>
    </source>
</evidence>
<dbReference type="EC" id="2.4.1.-" evidence="12"/>
<dbReference type="GeneID" id="115807098"/>
<evidence type="ECO:0000256" key="2">
    <source>
        <dbReference type="ARBA" id="ARBA00004922"/>
    </source>
</evidence>
<evidence type="ECO:0000256" key="8">
    <source>
        <dbReference type="ARBA" id="ARBA00022989"/>
    </source>
</evidence>
<name>A0A6J2UUS5_CHACN</name>
<dbReference type="OrthoDB" id="427096at2759"/>
<feature type="domain" description="Fucosyltransferase C-terminal" evidence="13">
    <location>
        <begin position="154"/>
        <end position="325"/>
    </location>
</feature>
<dbReference type="PANTHER" id="PTHR11929">
    <property type="entry name" value="ALPHA- 1,3 -FUCOSYLTRANSFERASE"/>
    <property type="match status" value="1"/>
</dbReference>
<evidence type="ECO:0000256" key="7">
    <source>
        <dbReference type="ARBA" id="ARBA00022968"/>
    </source>
</evidence>
<dbReference type="SUPFAM" id="SSF53756">
    <property type="entry name" value="UDP-Glycosyltransferase/glycogen phosphorylase"/>
    <property type="match status" value="1"/>
</dbReference>
<keyword evidence="9" id="KW-0472">Membrane</keyword>
<keyword evidence="12" id="KW-0333">Golgi apparatus</keyword>
<dbReference type="InterPro" id="IPR055270">
    <property type="entry name" value="Glyco_tran_10_C"/>
</dbReference>
<keyword evidence="5 12" id="KW-0808">Transferase</keyword>
<evidence type="ECO:0000313" key="16">
    <source>
        <dbReference type="RefSeq" id="XP_030623819.1"/>
    </source>
</evidence>
<comment type="catalytic activity">
    <reaction evidence="11">
        <text>an N-acetyl-alpha-neuraminyl-(2-&gt;3)-beta-D-galactosyl-(1-&gt;4)-N-acetyl-beta-D-glucosaminyl derivative + GDP-beta-L-fucose = an alpha-Neu5Ac-(2-&gt;3)-beta-D-Gal-(1-&gt;4)-[alpha-L-Fuc-(1-&gt;3)]-beta-D-GlcNAc derivative + GDP + H(+)</text>
        <dbReference type="Rhea" id="RHEA:56076"/>
        <dbReference type="ChEBI" id="CHEBI:15378"/>
        <dbReference type="ChEBI" id="CHEBI:57273"/>
        <dbReference type="ChEBI" id="CHEBI:58189"/>
        <dbReference type="ChEBI" id="CHEBI:136545"/>
        <dbReference type="ChEBI" id="CHEBI:139509"/>
    </reaction>
    <physiologicalReaction direction="left-to-right" evidence="11">
        <dbReference type="Rhea" id="RHEA:56077"/>
    </physiologicalReaction>
</comment>
<comment type="pathway">
    <text evidence="2">Protein modification; protein glycosylation.</text>
</comment>
<comment type="subcellular location">
    <subcellularLocation>
        <location evidence="12">Golgi apparatus</location>
        <location evidence="12">Golgi stack membrane</location>
        <topology evidence="12">Single-pass type II membrane protein</topology>
    </subcellularLocation>
    <subcellularLocation>
        <location evidence="1">Membrane</location>
        <topology evidence="1">Single-pass membrane protein</topology>
    </subcellularLocation>
</comment>
<keyword evidence="15" id="KW-1185">Reference proteome</keyword>
<feature type="domain" description="Fucosyltransferase N-terminal" evidence="14">
    <location>
        <begin position="28"/>
        <end position="138"/>
    </location>
</feature>
<dbReference type="GO" id="GO:0046920">
    <property type="term" value="F:alpha-(1-&gt;3)-fucosyltransferase activity"/>
    <property type="evidence" value="ECO:0007669"/>
    <property type="project" value="TreeGrafter"/>
</dbReference>
<dbReference type="CTD" id="2529"/>
<dbReference type="InterPro" id="IPR038577">
    <property type="entry name" value="GT10-like_C_sf"/>
</dbReference>
<dbReference type="Gene3D" id="3.40.50.11660">
    <property type="entry name" value="Glycosyl transferase family 10, C-terminal domain"/>
    <property type="match status" value="1"/>
</dbReference>
<evidence type="ECO:0000313" key="15">
    <source>
        <dbReference type="Proteomes" id="UP000504632"/>
    </source>
</evidence>
<reference evidence="16" key="1">
    <citation type="submission" date="2025-08" db="UniProtKB">
        <authorList>
            <consortium name="RefSeq"/>
        </authorList>
    </citation>
    <scope>IDENTIFICATION</scope>
</reference>
<dbReference type="GO" id="GO:0032580">
    <property type="term" value="C:Golgi cisterna membrane"/>
    <property type="evidence" value="ECO:0007669"/>
    <property type="project" value="UniProtKB-SubCell"/>
</dbReference>
<evidence type="ECO:0000256" key="6">
    <source>
        <dbReference type="ARBA" id="ARBA00022692"/>
    </source>
</evidence>
<accession>A0A6J2UUS5</accession>
<organism evidence="15 16">
    <name type="scientific">Chanos chanos</name>
    <name type="common">Milkfish</name>
    <name type="synonym">Mugil chanos</name>
    <dbReference type="NCBI Taxonomy" id="29144"/>
    <lineage>
        <taxon>Eukaryota</taxon>
        <taxon>Metazoa</taxon>
        <taxon>Chordata</taxon>
        <taxon>Craniata</taxon>
        <taxon>Vertebrata</taxon>
        <taxon>Euteleostomi</taxon>
        <taxon>Actinopterygii</taxon>
        <taxon>Neopterygii</taxon>
        <taxon>Teleostei</taxon>
        <taxon>Ostariophysi</taxon>
        <taxon>Gonorynchiformes</taxon>
        <taxon>Chanidae</taxon>
        <taxon>Chanos</taxon>
    </lineage>
</organism>
<proteinExistence type="inferred from homology"/>
<keyword evidence="7" id="KW-0735">Signal-anchor</keyword>
<evidence type="ECO:0000256" key="4">
    <source>
        <dbReference type="ARBA" id="ARBA00022676"/>
    </source>
</evidence>
<evidence type="ECO:0000256" key="12">
    <source>
        <dbReference type="RuleBase" id="RU003832"/>
    </source>
</evidence>
<evidence type="ECO:0000256" key="5">
    <source>
        <dbReference type="ARBA" id="ARBA00022679"/>
    </source>
</evidence>
<evidence type="ECO:0000259" key="14">
    <source>
        <dbReference type="Pfam" id="PF17039"/>
    </source>
</evidence>
<evidence type="ECO:0000256" key="3">
    <source>
        <dbReference type="ARBA" id="ARBA00008919"/>
    </source>
</evidence>
<protein>
    <recommendedName>
        <fullName evidence="12">Fucosyltransferase</fullName>
        <ecNumber evidence="12">2.4.1.-</ecNumber>
    </recommendedName>
</protein>
<dbReference type="UniPathway" id="UPA00378"/>
<dbReference type="Pfam" id="PF00852">
    <property type="entry name" value="Glyco_transf_10"/>
    <property type="match status" value="1"/>
</dbReference>
<dbReference type="AlphaFoldDB" id="A0A6J2UUS5"/>
<dbReference type="InParanoid" id="A0A6J2UUS5"/>
<sequence>MARWSQKNGFCSNPINQAYHNRNRNATKNITVLFWHWPYGQSYSLEGDVCWEKYGISHCQLVDNRSLYNNSDFVVFHHHELKLRREKLPTHLPRPPTQRWIWLSLEAPENCGDLRPLGGYFNLKMSYRRDADITIPYGKVIERGEDPIDFSIPKNKSILACWVVSNYQYQHKRTAVYEKLKKVIPVTVYGHAMRKPLTKSSLIPTISKCYFYLAFENTESADYITEKLWRNSFQAGAVPVVLGPPPSHYEAVAPPHSFIHVDTFSSVETLGKFLENLAKDKENYESYFEWHKNYKVKLYTDWRERLCTICTVYDRLPQNKVYQTLT</sequence>
<dbReference type="RefSeq" id="XP_030623819.1">
    <property type="nucleotide sequence ID" value="XM_030767959.1"/>
</dbReference>